<evidence type="ECO:0000313" key="3">
    <source>
        <dbReference type="Proteomes" id="UP000037084"/>
    </source>
</evidence>
<accession>A0A0L8M5L5</accession>
<dbReference type="PATRIC" id="fig|1961.12.peg.6703"/>
<dbReference type="SUPFAM" id="SSF69304">
    <property type="entry name" value="Tricorn protease N-terminal domain"/>
    <property type="match status" value="1"/>
</dbReference>
<gene>
    <name evidence="2" type="ORF">ADK75_30195</name>
</gene>
<dbReference type="InterPro" id="IPR001375">
    <property type="entry name" value="Peptidase_S9_cat"/>
</dbReference>
<dbReference type="OrthoDB" id="3961629at2"/>
<dbReference type="RefSeq" id="WP_053176072.1">
    <property type="nucleotide sequence ID" value="NZ_LGUV01000360.1"/>
</dbReference>
<protein>
    <recommendedName>
        <fullName evidence="1">Peptidase S9 prolyl oligopeptidase catalytic domain-containing protein</fullName>
    </recommendedName>
</protein>
<feature type="domain" description="Peptidase S9 prolyl oligopeptidase catalytic" evidence="1">
    <location>
        <begin position="386"/>
        <end position="569"/>
    </location>
</feature>
<evidence type="ECO:0000259" key="1">
    <source>
        <dbReference type="Pfam" id="PF00326"/>
    </source>
</evidence>
<dbReference type="GO" id="GO:0008236">
    <property type="term" value="F:serine-type peptidase activity"/>
    <property type="evidence" value="ECO:0007669"/>
    <property type="project" value="InterPro"/>
</dbReference>
<dbReference type="Proteomes" id="UP000037084">
    <property type="component" value="Unassembled WGS sequence"/>
</dbReference>
<organism evidence="2 3">
    <name type="scientific">Streptomyces virginiae</name>
    <name type="common">Streptomyces cinnamonensis</name>
    <dbReference type="NCBI Taxonomy" id="1961"/>
    <lineage>
        <taxon>Bacteria</taxon>
        <taxon>Bacillati</taxon>
        <taxon>Actinomycetota</taxon>
        <taxon>Actinomycetes</taxon>
        <taxon>Kitasatosporales</taxon>
        <taxon>Streptomycetaceae</taxon>
        <taxon>Streptomyces</taxon>
    </lineage>
</organism>
<sequence length="597" mass="64567">MSLPERFFEERQKHLLGREDGPVLAHVEEGSTLRVVFPPRNGMPGARLDIEVTGDALIHSPTVDSFVSFTIVDDRLKVTRHALDGTEHVWSTSLPTPPRDGWTLQDVIETQSAACGAGYVLTLTDGIDSVEMDGTGAGGTVLLRVAEESDPVVHCPSAAGQVVHWDEDGAFVVLQEDRVPIQPLLRMELLNDSPAPPSPAVEGRWLDGRRGLSLVLTDAPTDPRLALWNPCEATLQHLGPGPGAVGNGRFADSGSTSALVVSTHRGTDHITLLDLGSGELRPLETPDAGRLLLRVTSHLGTGLYGFSTAGGTSYWWITPDGTVRSTPGAIPPDPALTCPDHTYFVETPALVYRPPGRPTAAVIALHGGPESQERDELRWDGLYRELMHQGVLVVGLNYTGSSGYGPEFLRRPWKNWEASFRRDLNSCLDELRKSGIGPERTALLGGSFGGSLALLGCVLVRDLAGAVASAPLTDIRGQAARAAAQDERYSQWFALRYEIDSPLPHERLFVPEHLSVTEPKQRILLLHGKNDPATSFEDSSTIVTLARNRGLPWTLIADESRHVPESKDETRFRYEQVRDALAIVLNTSGTSGGPGPG</sequence>
<proteinExistence type="predicted"/>
<dbReference type="SUPFAM" id="SSF53474">
    <property type="entry name" value="alpha/beta-Hydrolases"/>
    <property type="match status" value="1"/>
</dbReference>
<reference evidence="3" key="1">
    <citation type="submission" date="2015-07" db="EMBL/GenBank/DDBJ databases">
        <authorList>
            <consortium name="Consortium for Microbial Forensics and Genomics (microFORGE)"/>
            <person name="Knight B.M."/>
            <person name="Roberts D.P."/>
            <person name="Lin D."/>
            <person name="Hari K."/>
            <person name="Fletcher J."/>
            <person name="Melcher U."/>
            <person name="Blagden T."/>
            <person name="Winegar R.A."/>
        </authorList>
    </citation>
    <scope>NUCLEOTIDE SEQUENCE [LARGE SCALE GENOMIC DNA]</scope>
    <source>
        <strain evidence="3">NRRL B-1447</strain>
    </source>
</reference>
<comment type="caution">
    <text evidence="2">The sequence shown here is derived from an EMBL/GenBank/DDBJ whole genome shotgun (WGS) entry which is preliminary data.</text>
</comment>
<dbReference type="EMBL" id="LGUV01000360">
    <property type="protein sequence ID" value="KOG45727.1"/>
    <property type="molecule type" value="Genomic_DNA"/>
</dbReference>
<dbReference type="AlphaFoldDB" id="A0A0L8M5L5"/>
<dbReference type="InterPro" id="IPR029058">
    <property type="entry name" value="AB_hydrolase_fold"/>
</dbReference>
<evidence type="ECO:0000313" key="2">
    <source>
        <dbReference type="EMBL" id="KOG45727.1"/>
    </source>
</evidence>
<dbReference type="Gene3D" id="3.40.50.1820">
    <property type="entry name" value="alpha/beta hydrolase"/>
    <property type="match status" value="1"/>
</dbReference>
<name>A0A0L8M5L5_STRVG</name>
<dbReference type="GO" id="GO:0006508">
    <property type="term" value="P:proteolysis"/>
    <property type="evidence" value="ECO:0007669"/>
    <property type="project" value="InterPro"/>
</dbReference>
<dbReference type="Pfam" id="PF00326">
    <property type="entry name" value="Peptidase_S9"/>
    <property type="match status" value="1"/>
</dbReference>